<accession>A0A078I5N9</accession>
<feature type="signal peptide" evidence="1">
    <location>
        <begin position="1"/>
        <end position="19"/>
    </location>
</feature>
<keyword evidence="3" id="KW-1185">Reference proteome</keyword>
<protein>
    <submittedName>
        <fullName evidence="2">BnaC07g24910D protein</fullName>
    </submittedName>
</protein>
<reference evidence="2 3" key="1">
    <citation type="journal article" date="2014" name="Science">
        <title>Plant genetics. Early allopolyploid evolution in the post-Neolithic Brassica napus oilseed genome.</title>
        <authorList>
            <person name="Chalhoub B."/>
            <person name="Denoeud F."/>
            <person name="Liu S."/>
            <person name="Parkin I.A."/>
            <person name="Tang H."/>
            <person name="Wang X."/>
            <person name="Chiquet J."/>
            <person name="Belcram H."/>
            <person name="Tong C."/>
            <person name="Samans B."/>
            <person name="Correa M."/>
            <person name="Da Silva C."/>
            <person name="Just J."/>
            <person name="Falentin C."/>
            <person name="Koh C.S."/>
            <person name="Le Clainche I."/>
            <person name="Bernard M."/>
            <person name="Bento P."/>
            <person name="Noel B."/>
            <person name="Labadie K."/>
            <person name="Alberti A."/>
            <person name="Charles M."/>
            <person name="Arnaud D."/>
            <person name="Guo H."/>
            <person name="Daviaud C."/>
            <person name="Alamery S."/>
            <person name="Jabbari K."/>
            <person name="Zhao M."/>
            <person name="Edger P.P."/>
            <person name="Chelaifa H."/>
            <person name="Tack D."/>
            <person name="Lassalle G."/>
            <person name="Mestiri I."/>
            <person name="Schnel N."/>
            <person name="Le Paslier M.C."/>
            <person name="Fan G."/>
            <person name="Renault V."/>
            <person name="Bayer P.E."/>
            <person name="Golicz A.A."/>
            <person name="Manoli S."/>
            <person name="Lee T.H."/>
            <person name="Thi V.H."/>
            <person name="Chalabi S."/>
            <person name="Hu Q."/>
            <person name="Fan C."/>
            <person name="Tollenaere R."/>
            <person name="Lu Y."/>
            <person name="Battail C."/>
            <person name="Shen J."/>
            <person name="Sidebottom C.H."/>
            <person name="Wang X."/>
            <person name="Canaguier A."/>
            <person name="Chauveau A."/>
            <person name="Berard A."/>
            <person name="Deniot G."/>
            <person name="Guan M."/>
            <person name="Liu Z."/>
            <person name="Sun F."/>
            <person name="Lim Y.P."/>
            <person name="Lyons E."/>
            <person name="Town C.D."/>
            <person name="Bancroft I."/>
            <person name="Wang X."/>
            <person name="Meng J."/>
            <person name="Ma J."/>
            <person name="Pires J.C."/>
            <person name="King G.J."/>
            <person name="Brunel D."/>
            <person name="Delourme R."/>
            <person name="Renard M."/>
            <person name="Aury J.M."/>
            <person name="Adams K.L."/>
            <person name="Batley J."/>
            <person name="Snowdon R.J."/>
            <person name="Tost J."/>
            <person name="Edwards D."/>
            <person name="Zhou Y."/>
            <person name="Hua W."/>
            <person name="Sharpe A.G."/>
            <person name="Paterson A.H."/>
            <person name="Guan C."/>
            <person name="Wincker P."/>
        </authorList>
    </citation>
    <scope>NUCLEOTIDE SEQUENCE [LARGE SCALE GENOMIC DNA]</scope>
    <source>
        <strain evidence="3">cv. Darmor-bzh</strain>
    </source>
</reference>
<name>A0A078I5N9_BRANA</name>
<dbReference type="Gramene" id="CDY44453">
    <property type="protein sequence ID" value="CDY44453"/>
    <property type="gene ID" value="GSBRNA2T00080161001"/>
</dbReference>
<dbReference type="AlphaFoldDB" id="A0A078I5N9"/>
<evidence type="ECO:0000256" key="1">
    <source>
        <dbReference type="SAM" id="SignalP"/>
    </source>
</evidence>
<organism evidence="2 3">
    <name type="scientific">Brassica napus</name>
    <name type="common">Rape</name>
    <dbReference type="NCBI Taxonomy" id="3708"/>
    <lineage>
        <taxon>Eukaryota</taxon>
        <taxon>Viridiplantae</taxon>
        <taxon>Streptophyta</taxon>
        <taxon>Embryophyta</taxon>
        <taxon>Tracheophyta</taxon>
        <taxon>Spermatophyta</taxon>
        <taxon>Magnoliopsida</taxon>
        <taxon>eudicotyledons</taxon>
        <taxon>Gunneridae</taxon>
        <taxon>Pentapetalae</taxon>
        <taxon>rosids</taxon>
        <taxon>malvids</taxon>
        <taxon>Brassicales</taxon>
        <taxon>Brassicaceae</taxon>
        <taxon>Brassiceae</taxon>
        <taxon>Brassica</taxon>
    </lineage>
</organism>
<keyword evidence="1" id="KW-0732">Signal</keyword>
<proteinExistence type="predicted"/>
<feature type="chain" id="PRO_5044539879" evidence="1">
    <location>
        <begin position="20"/>
        <end position="103"/>
    </location>
</feature>
<evidence type="ECO:0000313" key="2">
    <source>
        <dbReference type="EMBL" id="CDY44453.1"/>
    </source>
</evidence>
<gene>
    <name evidence="2" type="primary">BnaC07g24910D</name>
    <name evidence="2" type="ORF">GSBRNA2T00080161001</name>
</gene>
<dbReference type="EMBL" id="LK032589">
    <property type="protein sequence ID" value="CDY44453.1"/>
    <property type="molecule type" value="Genomic_DNA"/>
</dbReference>
<sequence length="103" mass="11122">MFFSLAFTITPALRSVFLAIKGVVVIPCSDFPSPCPCFRRRRGGSLLPATTHGGASLPRFLAGDIQRRLIAISFSLLLPQLSFSTSSSCRLLSRSRFISASTA</sequence>
<evidence type="ECO:0000313" key="3">
    <source>
        <dbReference type="Proteomes" id="UP000028999"/>
    </source>
</evidence>
<dbReference type="PaxDb" id="3708-A0A078I5N9"/>
<dbReference type="Proteomes" id="UP000028999">
    <property type="component" value="Unassembled WGS sequence"/>
</dbReference>